<dbReference type="Proteomes" id="UP000593566">
    <property type="component" value="Unassembled WGS sequence"/>
</dbReference>
<feature type="compositionally biased region" description="Basic and acidic residues" evidence="1">
    <location>
        <begin position="1047"/>
        <end position="1056"/>
    </location>
</feature>
<feature type="compositionally biased region" description="Polar residues" evidence="1">
    <location>
        <begin position="1449"/>
        <end position="1458"/>
    </location>
</feature>
<dbReference type="InterPro" id="IPR000198">
    <property type="entry name" value="RhoGAP_dom"/>
</dbReference>
<feature type="region of interest" description="Disordered" evidence="1">
    <location>
        <begin position="531"/>
        <end position="560"/>
    </location>
</feature>
<feature type="region of interest" description="Disordered" evidence="1">
    <location>
        <begin position="609"/>
        <end position="628"/>
    </location>
</feature>
<feature type="region of interest" description="Disordered" evidence="1">
    <location>
        <begin position="1047"/>
        <end position="1067"/>
    </location>
</feature>
<evidence type="ECO:0000256" key="1">
    <source>
        <dbReference type="SAM" id="MobiDB-lite"/>
    </source>
</evidence>
<name>A0A8H6CEW3_9LECA</name>
<organism evidence="3 4">
    <name type="scientific">Letharia lupina</name>
    <dbReference type="NCBI Taxonomy" id="560253"/>
    <lineage>
        <taxon>Eukaryota</taxon>
        <taxon>Fungi</taxon>
        <taxon>Dikarya</taxon>
        <taxon>Ascomycota</taxon>
        <taxon>Pezizomycotina</taxon>
        <taxon>Lecanoromycetes</taxon>
        <taxon>OSLEUM clade</taxon>
        <taxon>Lecanoromycetidae</taxon>
        <taxon>Lecanorales</taxon>
        <taxon>Lecanorineae</taxon>
        <taxon>Parmeliaceae</taxon>
        <taxon>Letharia</taxon>
    </lineage>
</organism>
<feature type="domain" description="Rho-GAP" evidence="2">
    <location>
        <begin position="306"/>
        <end position="553"/>
    </location>
</feature>
<gene>
    <name evidence="3" type="ORF">HO133_001298</name>
</gene>
<feature type="compositionally biased region" description="Basic and acidic residues" evidence="1">
    <location>
        <begin position="1459"/>
        <end position="1477"/>
    </location>
</feature>
<feature type="compositionally biased region" description="Polar residues" evidence="1">
    <location>
        <begin position="65"/>
        <end position="76"/>
    </location>
</feature>
<feature type="region of interest" description="Disordered" evidence="1">
    <location>
        <begin position="1312"/>
        <end position="1347"/>
    </location>
</feature>
<dbReference type="SUPFAM" id="SSF48350">
    <property type="entry name" value="GTPase activation domain, GAP"/>
    <property type="match status" value="1"/>
</dbReference>
<feature type="compositionally biased region" description="Basic and acidic residues" evidence="1">
    <location>
        <begin position="804"/>
        <end position="816"/>
    </location>
</feature>
<feature type="compositionally biased region" description="Basic residues" evidence="1">
    <location>
        <begin position="551"/>
        <end position="560"/>
    </location>
</feature>
<comment type="caution">
    <text evidence="3">The sequence shown here is derived from an EMBL/GenBank/DDBJ whole genome shotgun (WGS) entry which is preliminary data.</text>
</comment>
<keyword evidence="4" id="KW-1185">Reference proteome</keyword>
<evidence type="ECO:0000313" key="4">
    <source>
        <dbReference type="Proteomes" id="UP000593566"/>
    </source>
</evidence>
<dbReference type="GO" id="GO:0007165">
    <property type="term" value="P:signal transduction"/>
    <property type="evidence" value="ECO:0007669"/>
    <property type="project" value="InterPro"/>
</dbReference>
<feature type="compositionally biased region" description="Basic residues" evidence="1">
    <location>
        <begin position="612"/>
        <end position="621"/>
    </location>
</feature>
<feature type="compositionally biased region" description="Basic and acidic residues" evidence="1">
    <location>
        <begin position="1318"/>
        <end position="1332"/>
    </location>
</feature>
<dbReference type="Pfam" id="PF00620">
    <property type="entry name" value="RhoGAP"/>
    <property type="match status" value="1"/>
</dbReference>
<feature type="region of interest" description="Disordered" evidence="1">
    <location>
        <begin position="1"/>
        <end position="32"/>
    </location>
</feature>
<feature type="compositionally biased region" description="Polar residues" evidence="1">
    <location>
        <begin position="145"/>
        <end position="155"/>
    </location>
</feature>
<feature type="region of interest" description="Disordered" evidence="1">
    <location>
        <begin position="1171"/>
        <end position="1195"/>
    </location>
</feature>
<evidence type="ECO:0000259" key="2">
    <source>
        <dbReference type="PROSITE" id="PS50238"/>
    </source>
</evidence>
<feature type="region of interest" description="Disordered" evidence="1">
    <location>
        <begin position="849"/>
        <end position="912"/>
    </location>
</feature>
<protein>
    <recommendedName>
        <fullName evidence="2">Rho-GAP domain-containing protein</fullName>
    </recommendedName>
</protein>
<feature type="region of interest" description="Disordered" evidence="1">
    <location>
        <begin position="65"/>
        <end position="155"/>
    </location>
</feature>
<feature type="compositionally biased region" description="Low complexity" evidence="1">
    <location>
        <begin position="15"/>
        <end position="24"/>
    </location>
</feature>
<evidence type="ECO:0000313" key="3">
    <source>
        <dbReference type="EMBL" id="KAF6222212.1"/>
    </source>
</evidence>
<feature type="region of interest" description="Disordered" evidence="1">
    <location>
        <begin position="665"/>
        <end position="704"/>
    </location>
</feature>
<sequence>MQYSKSFAYFAPSEQQRQASTQTRAQRRSSLDTFVIPGRTRLPSSKASTFDLQVTQGLLNSSLLQSPERNMPSSAESFEWSPETSAGGCMPRRDPLSGPHGPSHHRVRPNVVRRPPPRFGGREVIIVPSQRPRPHVHQPSPQPLAPTSSQEHANVQTYDGADESITESRLTSMTWSTVSHRVFSDSSGSSRTMGASFYRDEYNKLAEKHGLPRLEAEPDGTLHSPSDHGPHLNADVQGDIDENHSQTKTTTKSHHQGWLARKLFRRSSSTYTLKAKTTYKPISKKKSFAGIPVLSDDSHKNVLKGKSLEELSRLGGLSVFILPPDFAVDRLTLPTCLSATATYLYQHGCNAPGIFRVSGQTTIVNALYDFYDHQFSNADAGSPSKVEQTVGSGLLPSHIEHTVPDAASFFKRVLIDLPGGLLGSVELFEALRNVTTNFEYDPELSESDLVSLRAKMIALAISSVASDYRLYLIQAVLGLVSYLGNEADKLQAENASVDSDQAPSELMTYRSLGVVLGPLLLGNLTDSAIHGSGEGHGGGPRTSLETDSAKKFRKHKRKHSDMKLDQSATLAAFVDRANRTAIVMQQLLLVWPDVVKQLRDINKTVNSSLKSGSKRRLKKMPSHAGSRLTMKTSEEDMRFLDILRGRTLPEEFRGAVRMKSNIRMTSRSPMSRGAIGPSEDDGSNNTWLPAASEEHGSPNPGHTRVAERAARDNEFAVTTKLRSVEGTNMSLADDIGLDVENRTHSDVAMEKMAMGTILPPLQIKPSPSRKGFLRLVDPAVETPRRTQSSSSSSKTPETALRDAPPAEHSHESDESRLQISMGKPLPPIGDTQRAELSFSCPEGGVIDAASRPFAWNERPDPPRRNTSSRKSSRNSFSSRKTRQSAERTIFPSRQSGQWPSSPTKQTDEKAMFPPRQSSLTMEKRLALKPIETYASLAEYKAKADTYMSPPKFNVSQEASEAQLDQIEAPDGGPRPNKVRFLAQRFAEASRAMRSSNERAKETAIPRIYAFVNSVPSPKSPMLGLDDPFFSAESNNVSKESLIPKPVREVGRSRECRSLSPPKRAAPQVHTAKRNSGFGMITDRDAEIVQKNTISNPPASPNHGEGETYDEMMVNSNGIGFSKQPLTQLLDAYHHQRSAESLRRLRTYLQESPPEIRRVHNRTISFAELARPVSPSRPDSPSLNIYVNPKDSPTRSNSYLNASEALKPLERHASLNATMYAEICRLQRLLQQVGEEKEAKDRRIEALEEVQGGNPVAAGVKAKGSFGKGGLHNEVRKAKRELSLWKMRAELAERRLSGLKQLSDRSWESEMMYPGYTEPTERPESVKQEDGEKQAGGVRDMQGDSPDSWKRRAIVAESRVAQINGWESADIKTDVQEVQEESPDFWKRRAIIAESQLAQVAPLMEEGPHSEMVCTTPSPLTAKVYVAVETESGEKEERTWDLRGSEDRSLNISEYSQSNSEKEAGRRTSPVEKSRGSDDGSSDFASPLNGFG</sequence>
<feature type="region of interest" description="Disordered" evidence="1">
    <location>
        <begin position="778"/>
        <end position="835"/>
    </location>
</feature>
<dbReference type="GeneID" id="59329714"/>
<feature type="region of interest" description="Disordered" evidence="1">
    <location>
        <begin position="215"/>
        <end position="238"/>
    </location>
</feature>
<feature type="compositionally biased region" description="Basic and acidic residues" evidence="1">
    <location>
        <begin position="1431"/>
        <end position="1448"/>
    </location>
</feature>
<dbReference type="RefSeq" id="XP_037151647.1">
    <property type="nucleotide sequence ID" value="XM_037292228.1"/>
</dbReference>
<proteinExistence type="predicted"/>
<dbReference type="PROSITE" id="PS50238">
    <property type="entry name" value="RHOGAP"/>
    <property type="match status" value="1"/>
</dbReference>
<dbReference type="Gene3D" id="1.10.555.10">
    <property type="entry name" value="Rho GTPase activation protein"/>
    <property type="match status" value="1"/>
</dbReference>
<feature type="compositionally biased region" description="Polar residues" evidence="1">
    <location>
        <begin position="891"/>
        <end position="904"/>
    </location>
</feature>
<reference evidence="3 4" key="1">
    <citation type="journal article" date="2020" name="Genomics">
        <title>Complete, high-quality genomes from long-read metagenomic sequencing of two wolf lichen thalli reveals enigmatic genome architecture.</title>
        <authorList>
            <person name="McKenzie S.K."/>
            <person name="Walston R.F."/>
            <person name="Allen J.L."/>
        </authorList>
    </citation>
    <scope>NUCLEOTIDE SEQUENCE [LARGE SCALE GENOMIC DNA]</scope>
    <source>
        <strain evidence="3">WasteWater1</strain>
    </source>
</reference>
<feature type="region of interest" description="Disordered" evidence="1">
    <location>
        <begin position="1429"/>
        <end position="1491"/>
    </location>
</feature>
<dbReference type="EMBL" id="JACCJB010000012">
    <property type="protein sequence ID" value="KAF6222212.1"/>
    <property type="molecule type" value="Genomic_DNA"/>
</dbReference>
<dbReference type="InterPro" id="IPR008936">
    <property type="entry name" value="Rho_GTPase_activation_prot"/>
</dbReference>
<feature type="compositionally biased region" description="Low complexity" evidence="1">
    <location>
        <begin position="1171"/>
        <end position="1181"/>
    </location>
</feature>
<accession>A0A8H6CEW3</accession>
<dbReference type="SMART" id="SM00324">
    <property type="entry name" value="RhoGAP"/>
    <property type="match status" value="1"/>
</dbReference>